<keyword evidence="1 3" id="KW-0820">tRNA-binding</keyword>
<dbReference type="InterPro" id="IPR053836">
    <property type="entry name" value="Arc1-like_N"/>
</dbReference>
<evidence type="ECO:0000256" key="1">
    <source>
        <dbReference type="ARBA" id="ARBA00022555"/>
    </source>
</evidence>
<name>A0A6A5RKF9_9PLEO</name>
<evidence type="ECO:0000256" key="4">
    <source>
        <dbReference type="SAM" id="MobiDB-lite"/>
    </source>
</evidence>
<dbReference type="EMBL" id="ML978970">
    <property type="protein sequence ID" value="KAF1928119.1"/>
    <property type="molecule type" value="Genomic_DNA"/>
</dbReference>
<dbReference type="GO" id="GO:0000049">
    <property type="term" value="F:tRNA binding"/>
    <property type="evidence" value="ECO:0007669"/>
    <property type="project" value="UniProtKB-UniRule"/>
</dbReference>
<dbReference type="Pfam" id="PF01588">
    <property type="entry name" value="tRNA_bind"/>
    <property type="match status" value="1"/>
</dbReference>
<evidence type="ECO:0000256" key="3">
    <source>
        <dbReference type="PROSITE-ProRule" id="PRU00209"/>
    </source>
</evidence>
<dbReference type="FunFam" id="2.40.50.140:FF:000199">
    <property type="entry name" value="tRNA-aminoacylation cofactor ARC1"/>
    <property type="match status" value="1"/>
</dbReference>
<evidence type="ECO:0000256" key="2">
    <source>
        <dbReference type="ARBA" id="ARBA00022884"/>
    </source>
</evidence>
<organism evidence="6 7">
    <name type="scientific">Didymella exigua CBS 183.55</name>
    <dbReference type="NCBI Taxonomy" id="1150837"/>
    <lineage>
        <taxon>Eukaryota</taxon>
        <taxon>Fungi</taxon>
        <taxon>Dikarya</taxon>
        <taxon>Ascomycota</taxon>
        <taxon>Pezizomycotina</taxon>
        <taxon>Dothideomycetes</taxon>
        <taxon>Pleosporomycetidae</taxon>
        <taxon>Pleosporales</taxon>
        <taxon>Pleosporineae</taxon>
        <taxon>Didymellaceae</taxon>
        <taxon>Didymella</taxon>
    </lineage>
</organism>
<dbReference type="CDD" id="cd10304">
    <property type="entry name" value="GST_C_Arc1p_N_like"/>
    <property type="match status" value="1"/>
</dbReference>
<dbReference type="Pfam" id="PF21972">
    <property type="entry name" value="Arc1p_N_like"/>
    <property type="match status" value="1"/>
</dbReference>
<dbReference type="InterPro" id="IPR051270">
    <property type="entry name" value="Tyrosine-tRNA_ligase_regulator"/>
</dbReference>
<dbReference type="RefSeq" id="XP_033448371.1">
    <property type="nucleotide sequence ID" value="XM_033596131.1"/>
</dbReference>
<dbReference type="Gene3D" id="1.20.1050.130">
    <property type="match status" value="1"/>
</dbReference>
<evidence type="ECO:0000313" key="6">
    <source>
        <dbReference type="EMBL" id="KAF1928119.1"/>
    </source>
</evidence>
<gene>
    <name evidence="6" type="ORF">M421DRAFT_64197</name>
</gene>
<proteinExistence type="predicted"/>
<dbReference type="OrthoDB" id="19141at2759"/>
<dbReference type="InterPro" id="IPR012340">
    <property type="entry name" value="NA-bd_OB-fold"/>
</dbReference>
<evidence type="ECO:0000313" key="7">
    <source>
        <dbReference type="Proteomes" id="UP000800082"/>
    </source>
</evidence>
<sequence length="463" mass="48275">MSSSALDAGLVAYLAAHAPNNAADETDAVKASQALFPAAAYTDAEKQELAQWLSSAAHIASSADDAAKAADRLSSLNTHLASRTTLLGAKPSVADIALYQKLAPVVAQWTVEQRTGEQGYHHIVRHVDFVQNSPVFALKLDDKVRVDPDDVVFKIKPVDAKAEKERKKKEKEAAAAAAAAAAATTAAATTATTAAATTATATTTTTTAATPTTPAGQGAEKASNKDKPANPTQDAKAAAPEGAPTQKKEKKKKEPKPQKPAPVEKPLSPALIDLRVGHILKAETHPNADSLFVSTIACGDAPGTDNTSEYEGQVVRTVCSGLNGLIPLADMQNRKIVAVCNLKPVTMRGVKSCAMVLAASPRVQDGDDAHKGPVELVDPPQDSKAGDRVFFEGWQGDPEPVLNPKKKVWESIQPGFTTTEGRDVGFDVAQVPLLSAGGKTGVAKLRTAAGLCSVPTLTDAVVR</sequence>
<dbReference type="PROSITE" id="PS50886">
    <property type="entry name" value="TRBD"/>
    <property type="match status" value="1"/>
</dbReference>
<feature type="region of interest" description="Disordered" evidence="4">
    <location>
        <begin position="194"/>
        <end position="269"/>
    </location>
</feature>
<feature type="compositionally biased region" description="Low complexity" evidence="4">
    <location>
        <begin position="194"/>
        <end position="215"/>
    </location>
</feature>
<dbReference type="PANTHER" id="PTHR11586">
    <property type="entry name" value="TRNA-AMINOACYLATION COFACTOR ARC1 FAMILY MEMBER"/>
    <property type="match status" value="1"/>
</dbReference>
<dbReference type="Proteomes" id="UP000800082">
    <property type="component" value="Unassembled WGS sequence"/>
</dbReference>
<accession>A0A6A5RKF9</accession>
<dbReference type="SUPFAM" id="SSF50249">
    <property type="entry name" value="Nucleic acid-binding proteins"/>
    <property type="match status" value="1"/>
</dbReference>
<dbReference type="InterPro" id="IPR002547">
    <property type="entry name" value="tRNA-bd_dom"/>
</dbReference>
<dbReference type="Gene3D" id="2.40.50.140">
    <property type="entry name" value="Nucleic acid-binding proteins"/>
    <property type="match status" value="1"/>
</dbReference>
<dbReference type="InterPro" id="IPR036282">
    <property type="entry name" value="Glutathione-S-Trfase_C_sf"/>
</dbReference>
<keyword evidence="7" id="KW-1185">Reference proteome</keyword>
<keyword evidence="2 3" id="KW-0694">RNA-binding</keyword>
<dbReference type="AlphaFoldDB" id="A0A6A5RKF9"/>
<evidence type="ECO:0000259" key="5">
    <source>
        <dbReference type="PROSITE" id="PS50886"/>
    </source>
</evidence>
<reference evidence="6" key="1">
    <citation type="journal article" date="2020" name="Stud. Mycol.">
        <title>101 Dothideomycetes genomes: a test case for predicting lifestyles and emergence of pathogens.</title>
        <authorList>
            <person name="Haridas S."/>
            <person name="Albert R."/>
            <person name="Binder M."/>
            <person name="Bloem J."/>
            <person name="Labutti K."/>
            <person name="Salamov A."/>
            <person name="Andreopoulos B."/>
            <person name="Baker S."/>
            <person name="Barry K."/>
            <person name="Bills G."/>
            <person name="Bluhm B."/>
            <person name="Cannon C."/>
            <person name="Castanera R."/>
            <person name="Culley D."/>
            <person name="Daum C."/>
            <person name="Ezra D."/>
            <person name="Gonzalez J."/>
            <person name="Henrissat B."/>
            <person name="Kuo A."/>
            <person name="Liang C."/>
            <person name="Lipzen A."/>
            <person name="Lutzoni F."/>
            <person name="Magnuson J."/>
            <person name="Mondo S."/>
            <person name="Nolan M."/>
            <person name="Ohm R."/>
            <person name="Pangilinan J."/>
            <person name="Park H.-J."/>
            <person name="Ramirez L."/>
            <person name="Alfaro M."/>
            <person name="Sun H."/>
            <person name="Tritt A."/>
            <person name="Yoshinaga Y."/>
            <person name="Zwiers L.-H."/>
            <person name="Turgeon B."/>
            <person name="Goodwin S."/>
            <person name="Spatafora J."/>
            <person name="Crous P."/>
            <person name="Grigoriev I."/>
        </authorList>
    </citation>
    <scope>NUCLEOTIDE SEQUENCE</scope>
    <source>
        <strain evidence="6">CBS 183.55</strain>
    </source>
</reference>
<dbReference type="GeneID" id="54353798"/>
<protein>
    <submittedName>
        <fullName evidence="6">Nucleic acid-binding protein</fullName>
    </submittedName>
</protein>
<dbReference type="SUPFAM" id="SSF47616">
    <property type="entry name" value="GST C-terminal domain-like"/>
    <property type="match status" value="1"/>
</dbReference>
<feature type="domain" description="TRNA-binding" evidence="5">
    <location>
        <begin position="268"/>
        <end position="390"/>
    </location>
</feature>
<dbReference type="PANTHER" id="PTHR11586:SF33">
    <property type="entry name" value="AMINOACYL TRNA SYNTHASE COMPLEX-INTERACTING MULTIFUNCTIONAL PROTEIN 1"/>
    <property type="match status" value="1"/>
</dbReference>
<dbReference type="GO" id="GO:0017102">
    <property type="term" value="C:methionyl glutamyl tRNA synthetase complex"/>
    <property type="evidence" value="ECO:0007669"/>
    <property type="project" value="TreeGrafter"/>
</dbReference>